<feature type="transmembrane region" description="Helical" evidence="9">
    <location>
        <begin position="212"/>
        <end position="234"/>
    </location>
</feature>
<feature type="compositionally biased region" description="Low complexity" evidence="8">
    <location>
        <begin position="1"/>
        <end position="25"/>
    </location>
</feature>
<dbReference type="CDD" id="cd06550">
    <property type="entry name" value="TM_ABC_iron-siderophores_like"/>
    <property type="match status" value="1"/>
</dbReference>
<feature type="region of interest" description="Disordered" evidence="8">
    <location>
        <begin position="1"/>
        <end position="47"/>
    </location>
</feature>
<feature type="transmembrane region" description="Helical" evidence="9">
    <location>
        <begin position="154"/>
        <end position="176"/>
    </location>
</feature>
<dbReference type="EMBL" id="JBHSAX010000019">
    <property type="protein sequence ID" value="MFC3965425.1"/>
    <property type="molecule type" value="Genomic_DNA"/>
</dbReference>
<gene>
    <name evidence="10" type="ORF">ACFO0B_25835</name>
</gene>
<dbReference type="PANTHER" id="PTHR30472">
    <property type="entry name" value="FERRIC ENTEROBACTIN TRANSPORT SYSTEM PERMEASE PROTEIN"/>
    <property type="match status" value="1"/>
</dbReference>
<evidence type="ECO:0000313" key="10">
    <source>
        <dbReference type="EMBL" id="MFC3965425.1"/>
    </source>
</evidence>
<accession>A0ABV8E0J1</accession>
<evidence type="ECO:0000256" key="5">
    <source>
        <dbReference type="ARBA" id="ARBA00022692"/>
    </source>
</evidence>
<reference evidence="11" key="1">
    <citation type="journal article" date="2019" name="Int. J. Syst. Evol. Microbiol.">
        <title>The Global Catalogue of Microorganisms (GCM) 10K type strain sequencing project: providing services to taxonomists for standard genome sequencing and annotation.</title>
        <authorList>
            <consortium name="The Broad Institute Genomics Platform"/>
            <consortium name="The Broad Institute Genome Sequencing Center for Infectious Disease"/>
            <person name="Wu L."/>
            <person name="Ma J."/>
        </authorList>
    </citation>
    <scope>NUCLEOTIDE SEQUENCE [LARGE SCALE GENOMIC DNA]</scope>
    <source>
        <strain evidence="11">CGMCC 4.7330</strain>
    </source>
</reference>
<evidence type="ECO:0000256" key="2">
    <source>
        <dbReference type="ARBA" id="ARBA00007935"/>
    </source>
</evidence>
<comment type="subcellular location">
    <subcellularLocation>
        <location evidence="1">Cell membrane</location>
        <topology evidence="1">Multi-pass membrane protein</topology>
    </subcellularLocation>
</comment>
<feature type="transmembrane region" description="Helical" evidence="9">
    <location>
        <begin position="182"/>
        <end position="200"/>
    </location>
</feature>
<feature type="transmembrane region" description="Helical" evidence="9">
    <location>
        <begin position="61"/>
        <end position="82"/>
    </location>
</feature>
<dbReference type="Proteomes" id="UP001595696">
    <property type="component" value="Unassembled WGS sequence"/>
</dbReference>
<evidence type="ECO:0000256" key="8">
    <source>
        <dbReference type="SAM" id="MobiDB-lite"/>
    </source>
</evidence>
<dbReference type="SUPFAM" id="SSF81345">
    <property type="entry name" value="ABC transporter involved in vitamin B12 uptake, BtuC"/>
    <property type="match status" value="1"/>
</dbReference>
<dbReference type="InterPro" id="IPR037294">
    <property type="entry name" value="ABC_BtuC-like"/>
</dbReference>
<keyword evidence="3" id="KW-0813">Transport</keyword>
<comment type="caution">
    <text evidence="10">The sequence shown here is derived from an EMBL/GenBank/DDBJ whole genome shotgun (WGS) entry which is preliminary data.</text>
</comment>
<sequence length="400" mass="39891">MSAAAVPAKPGAADPGARGAAAGSRAEPETPVRPGPEGDPAVLVPHSPAPVVPRSRGVSRIAIVSIVAVAALVALALLSATLGQVPTTPAEVAGSVLHRMGLALGPLPAHPAGEVTLWEVRFPRVLLAAFVGAALATAGALLQGVFANPLAEPGVIGVSAGAAVGAGTVIVVGGAFVAAWSVAAAAFAAGLATTMLVYLLARSGGRTEVVTLVLTGVAINAFAGGLLALLLFVAQPAARDQIVFWQLGSLNGATWDAVGIVATLTTLGVGAAVLVARKLDLLALGESVARHLGVDVERLRAIVIAVVALLATAGVAFTGIIMFVGLVVPHVVRMLVGPAHRVLIPLSAVVGAVVLLAADVGARTLVTNADLPLGMLTSLVGGPFFFWLLRRTRARSGGWA</sequence>
<evidence type="ECO:0000256" key="1">
    <source>
        <dbReference type="ARBA" id="ARBA00004651"/>
    </source>
</evidence>
<keyword evidence="4" id="KW-1003">Cell membrane</keyword>
<evidence type="ECO:0000313" key="11">
    <source>
        <dbReference type="Proteomes" id="UP001595696"/>
    </source>
</evidence>
<feature type="transmembrane region" description="Helical" evidence="9">
    <location>
        <begin position="301"/>
        <end position="327"/>
    </location>
</feature>
<evidence type="ECO:0000256" key="9">
    <source>
        <dbReference type="SAM" id="Phobius"/>
    </source>
</evidence>
<proteinExistence type="inferred from homology"/>
<protein>
    <submittedName>
        <fullName evidence="10">FecCD family ABC transporter permease</fullName>
    </submittedName>
</protein>
<evidence type="ECO:0000256" key="4">
    <source>
        <dbReference type="ARBA" id="ARBA00022475"/>
    </source>
</evidence>
<name>A0ABV8E0J1_9NOCA</name>
<dbReference type="Gene3D" id="1.10.3470.10">
    <property type="entry name" value="ABC transporter involved in vitamin B12 uptake, BtuC"/>
    <property type="match status" value="1"/>
</dbReference>
<keyword evidence="6 9" id="KW-1133">Transmembrane helix</keyword>
<evidence type="ECO:0000256" key="7">
    <source>
        <dbReference type="ARBA" id="ARBA00023136"/>
    </source>
</evidence>
<evidence type="ECO:0000256" key="3">
    <source>
        <dbReference type="ARBA" id="ARBA00022448"/>
    </source>
</evidence>
<keyword evidence="11" id="KW-1185">Reference proteome</keyword>
<feature type="transmembrane region" description="Helical" evidence="9">
    <location>
        <begin position="125"/>
        <end position="147"/>
    </location>
</feature>
<feature type="transmembrane region" description="Helical" evidence="9">
    <location>
        <begin position="254"/>
        <end position="276"/>
    </location>
</feature>
<keyword evidence="5 9" id="KW-0812">Transmembrane</keyword>
<dbReference type="PANTHER" id="PTHR30472:SF25">
    <property type="entry name" value="ABC TRANSPORTER PERMEASE PROTEIN MJ0876-RELATED"/>
    <property type="match status" value="1"/>
</dbReference>
<feature type="transmembrane region" description="Helical" evidence="9">
    <location>
        <begin position="339"/>
        <end position="358"/>
    </location>
</feature>
<comment type="similarity">
    <text evidence="2">Belongs to the binding-protein-dependent transport system permease family. FecCD subfamily.</text>
</comment>
<dbReference type="Pfam" id="PF01032">
    <property type="entry name" value="FecCD"/>
    <property type="match status" value="1"/>
</dbReference>
<dbReference type="RefSeq" id="WP_378615186.1">
    <property type="nucleotide sequence ID" value="NZ_JBHSAX010000019.1"/>
</dbReference>
<evidence type="ECO:0000256" key="6">
    <source>
        <dbReference type="ARBA" id="ARBA00022989"/>
    </source>
</evidence>
<feature type="transmembrane region" description="Helical" evidence="9">
    <location>
        <begin position="370"/>
        <end position="389"/>
    </location>
</feature>
<keyword evidence="7 9" id="KW-0472">Membrane</keyword>
<dbReference type="InterPro" id="IPR000522">
    <property type="entry name" value="ABC_transptr_permease_BtuC"/>
</dbReference>
<organism evidence="10 11">
    <name type="scientific">Nocardia jiangsuensis</name>
    <dbReference type="NCBI Taxonomy" id="1691563"/>
    <lineage>
        <taxon>Bacteria</taxon>
        <taxon>Bacillati</taxon>
        <taxon>Actinomycetota</taxon>
        <taxon>Actinomycetes</taxon>
        <taxon>Mycobacteriales</taxon>
        <taxon>Nocardiaceae</taxon>
        <taxon>Nocardia</taxon>
    </lineage>
</organism>